<dbReference type="Pfam" id="PF22697">
    <property type="entry name" value="SOS1_NGEF_PH"/>
    <property type="match status" value="1"/>
</dbReference>
<dbReference type="InterPro" id="IPR058918">
    <property type="entry name" value="KALRN/TRIO-like_spectrin"/>
</dbReference>
<dbReference type="InterPro" id="IPR055251">
    <property type="entry name" value="SOS1_NGEF_PH"/>
</dbReference>
<dbReference type="Pfam" id="PF23323">
    <property type="entry name" value="Spectrin_6"/>
    <property type="match status" value="1"/>
</dbReference>
<keyword evidence="1" id="KW-0344">Guanine-nucleotide releasing factor</keyword>
<reference evidence="5 6" key="1">
    <citation type="submission" date="2022-12" db="EMBL/GenBank/DDBJ databases">
        <title>Chromosome-level genome of Tegillarca granosa.</title>
        <authorList>
            <person name="Kim J."/>
        </authorList>
    </citation>
    <scope>NUCLEOTIDE SEQUENCE [LARGE SCALE GENOMIC DNA]</scope>
    <source>
        <strain evidence="5">Teg-2019</strain>
        <tissue evidence="5">Adductor muscle</tissue>
    </source>
</reference>
<comment type="caution">
    <text evidence="5">The sequence shown here is derived from an EMBL/GenBank/DDBJ whole genome shotgun (WGS) entry which is preliminary data.</text>
</comment>
<keyword evidence="6" id="KW-1185">Reference proteome</keyword>
<dbReference type="InterPro" id="IPR002017">
    <property type="entry name" value="Spectrin_repeat"/>
</dbReference>
<dbReference type="SMART" id="SM00150">
    <property type="entry name" value="SPEC"/>
    <property type="match status" value="1"/>
</dbReference>
<dbReference type="PANTHER" id="PTHR22826:SF106">
    <property type="entry name" value="TRIO, ISOFORM A"/>
    <property type="match status" value="1"/>
</dbReference>
<dbReference type="SUPFAM" id="SSF50729">
    <property type="entry name" value="PH domain-like"/>
    <property type="match status" value="1"/>
</dbReference>
<dbReference type="EMBL" id="JARBDR010000141">
    <property type="protein sequence ID" value="KAJ8320623.1"/>
    <property type="molecule type" value="Genomic_DNA"/>
</dbReference>
<sequence length="590" mass="69153">MQWVFSMDPDKINQNADYTHIEGVLHQLNDSRTQLEELWSARKMKLDLCLQLRLFERDSLEVSSQLELWAEELQHQELVSDGGKAEQLLQMHNDSVLHMQNCTYEVLQRGQELIQVRILQWDKDLDGLACEVIYWIDHGKSMLISCFMCPNSLMEAEQLRKEHDQFMVAIEKTNISMAQVTTRAETMIQAQHYNSDLVRAIAENVTIAWQQLMYHTEERHKLVMASMNWYKTAEQVWSVLESLDRDYKRDEDWCSTERANAGDKATYLVQLINKHNEQKEAFLKACTLARRTAESFLKYVNRNLHTFGTQLKFRSPEKHVKATLDQLLQQENMVIEYWTVKKRKLEQCHQYVLFEQSAKQEQKEKEEQRHSDSSIEDKIQQHTPKELMEEKRRSAKRREVFLKELEKYETMPEDVGHCFVTWAQKFTMYVFYCKNKPDSNQLLVEQASTYFEISEVNITEHIEGDETKFALWTGRVPISDCRIILKSSSLESKQIWVKKLRELMQDRMQYIHEALRTKQPTFLEPMFRANKEPVLGSIYKQPKIEADVASVVDLPMERRGSLTSINSTATSGTTDSSSSGGVTKINTDKM</sequence>
<feature type="domain" description="SOS1/NGEF-like PH" evidence="3">
    <location>
        <begin position="426"/>
        <end position="502"/>
    </location>
</feature>
<dbReference type="InterPro" id="IPR051336">
    <property type="entry name" value="RhoGEF_Guanine_NuclExch_SF"/>
</dbReference>
<proteinExistence type="predicted"/>
<feature type="domain" description="Kalirin/TRIO-like spectrin repeats" evidence="4">
    <location>
        <begin position="51"/>
        <end position="116"/>
    </location>
</feature>
<organism evidence="5 6">
    <name type="scientific">Tegillarca granosa</name>
    <name type="common">Malaysian cockle</name>
    <name type="synonym">Anadara granosa</name>
    <dbReference type="NCBI Taxonomy" id="220873"/>
    <lineage>
        <taxon>Eukaryota</taxon>
        <taxon>Metazoa</taxon>
        <taxon>Spiralia</taxon>
        <taxon>Lophotrochozoa</taxon>
        <taxon>Mollusca</taxon>
        <taxon>Bivalvia</taxon>
        <taxon>Autobranchia</taxon>
        <taxon>Pteriomorphia</taxon>
        <taxon>Arcoida</taxon>
        <taxon>Arcoidea</taxon>
        <taxon>Arcidae</taxon>
        <taxon>Tegillarca</taxon>
    </lineage>
</organism>
<dbReference type="Proteomes" id="UP001217089">
    <property type="component" value="Unassembled WGS sequence"/>
</dbReference>
<evidence type="ECO:0000259" key="3">
    <source>
        <dbReference type="Pfam" id="PF22697"/>
    </source>
</evidence>
<evidence type="ECO:0008006" key="7">
    <source>
        <dbReference type="Google" id="ProtNLM"/>
    </source>
</evidence>
<dbReference type="PANTHER" id="PTHR22826">
    <property type="entry name" value="RHO GUANINE EXCHANGE FACTOR-RELATED"/>
    <property type="match status" value="1"/>
</dbReference>
<evidence type="ECO:0000259" key="4">
    <source>
        <dbReference type="Pfam" id="PF23323"/>
    </source>
</evidence>
<dbReference type="SUPFAM" id="SSF46966">
    <property type="entry name" value="Spectrin repeat"/>
    <property type="match status" value="2"/>
</dbReference>
<feature type="region of interest" description="Disordered" evidence="2">
    <location>
        <begin position="562"/>
        <end position="590"/>
    </location>
</feature>
<feature type="region of interest" description="Disordered" evidence="2">
    <location>
        <begin position="362"/>
        <end position="392"/>
    </location>
</feature>
<protein>
    <recommendedName>
        <fullName evidence="7">PH domain-containing protein</fullName>
    </recommendedName>
</protein>
<dbReference type="Gene3D" id="2.30.29.30">
    <property type="entry name" value="Pleckstrin-homology domain (PH domain)/Phosphotyrosine-binding domain (PTB)"/>
    <property type="match status" value="1"/>
</dbReference>
<dbReference type="InterPro" id="IPR018159">
    <property type="entry name" value="Spectrin/alpha-actinin"/>
</dbReference>
<dbReference type="Gene3D" id="1.20.58.60">
    <property type="match status" value="2"/>
</dbReference>
<dbReference type="Pfam" id="PF00435">
    <property type="entry name" value="Spectrin"/>
    <property type="match status" value="1"/>
</dbReference>
<dbReference type="InterPro" id="IPR011993">
    <property type="entry name" value="PH-like_dom_sf"/>
</dbReference>
<evidence type="ECO:0000313" key="6">
    <source>
        <dbReference type="Proteomes" id="UP001217089"/>
    </source>
</evidence>
<name>A0ABQ9FY45_TEGGR</name>
<evidence type="ECO:0000256" key="1">
    <source>
        <dbReference type="ARBA" id="ARBA00022658"/>
    </source>
</evidence>
<accession>A0ABQ9FY45</accession>
<evidence type="ECO:0000256" key="2">
    <source>
        <dbReference type="SAM" id="MobiDB-lite"/>
    </source>
</evidence>
<feature type="compositionally biased region" description="Low complexity" evidence="2">
    <location>
        <begin position="567"/>
        <end position="583"/>
    </location>
</feature>
<gene>
    <name evidence="5" type="ORF">KUTeg_002210</name>
</gene>
<evidence type="ECO:0000313" key="5">
    <source>
        <dbReference type="EMBL" id="KAJ8320623.1"/>
    </source>
</evidence>